<name>A0A922NAQ6_9PLEO</name>
<dbReference type="Gene3D" id="4.10.240.10">
    <property type="entry name" value="Zn(2)-C6 fungal-type DNA-binding domain"/>
    <property type="match status" value="1"/>
</dbReference>
<dbReference type="AlphaFoldDB" id="A0A922NAQ6"/>
<evidence type="ECO:0000256" key="1">
    <source>
        <dbReference type="ARBA" id="ARBA00004021"/>
    </source>
</evidence>
<evidence type="ECO:0000256" key="4">
    <source>
        <dbReference type="ARBA" id="ARBA00022723"/>
    </source>
</evidence>
<feature type="compositionally biased region" description="Basic and acidic residues" evidence="9">
    <location>
        <begin position="1018"/>
        <end position="1033"/>
    </location>
</feature>
<dbReference type="Gene3D" id="3.30.1550.10">
    <property type="entry name" value="Ribosomal protein L11/L12, N-terminal domain"/>
    <property type="match status" value="1"/>
</dbReference>
<dbReference type="EMBL" id="NRDI02000011">
    <property type="protein sequence ID" value="KAI1512375.1"/>
    <property type="molecule type" value="Genomic_DNA"/>
</dbReference>
<dbReference type="InterPro" id="IPR020784">
    <property type="entry name" value="Ribosomal_uL11_N"/>
</dbReference>
<feature type="compositionally biased region" description="Polar residues" evidence="9">
    <location>
        <begin position="1"/>
        <end position="11"/>
    </location>
</feature>
<comment type="caution">
    <text evidence="11">The sequence shown here is derived from an EMBL/GenBank/DDBJ whole genome shotgun (WGS) entry which is preliminary data.</text>
</comment>
<feature type="region of interest" description="Disordered" evidence="9">
    <location>
        <begin position="1"/>
        <end position="38"/>
    </location>
</feature>
<dbReference type="InterPro" id="IPR007219">
    <property type="entry name" value="XnlR_reg_dom"/>
</dbReference>
<dbReference type="GO" id="GO:0000027">
    <property type="term" value="P:ribosomal large subunit assembly"/>
    <property type="evidence" value="ECO:0007669"/>
    <property type="project" value="UniProtKB-ARBA"/>
</dbReference>
<dbReference type="Pfam" id="PF03946">
    <property type="entry name" value="Ribosomal_L11_N"/>
    <property type="match status" value="1"/>
</dbReference>
<evidence type="ECO:0000313" key="11">
    <source>
        <dbReference type="EMBL" id="KAI1512375.1"/>
    </source>
</evidence>
<dbReference type="PANTHER" id="PTHR31001:SF40">
    <property type="entry name" value="ZN(II)2CYS6 TRANSCRIPTION FACTOR (EUROFUNG)"/>
    <property type="match status" value="1"/>
</dbReference>
<dbReference type="FunFam" id="3.30.1550.10:FF:000002">
    <property type="entry name" value="60S ribosomal protein L12"/>
    <property type="match status" value="1"/>
</dbReference>
<dbReference type="Pfam" id="PF00172">
    <property type="entry name" value="Zn_clus"/>
    <property type="match status" value="1"/>
</dbReference>
<dbReference type="InterPro" id="IPR000911">
    <property type="entry name" value="Ribosomal_uL11"/>
</dbReference>
<dbReference type="GO" id="GO:0000981">
    <property type="term" value="F:DNA-binding transcription factor activity, RNA polymerase II-specific"/>
    <property type="evidence" value="ECO:0007669"/>
    <property type="project" value="InterPro"/>
</dbReference>
<dbReference type="CDD" id="cd00349">
    <property type="entry name" value="Ribosomal_L11"/>
    <property type="match status" value="1"/>
</dbReference>
<feature type="region of interest" description="Disordered" evidence="9">
    <location>
        <begin position="669"/>
        <end position="715"/>
    </location>
</feature>
<dbReference type="InterPro" id="IPR036796">
    <property type="entry name" value="Ribosomal_uL11_N_sf"/>
</dbReference>
<dbReference type="GO" id="GO:0002181">
    <property type="term" value="P:cytoplasmic translation"/>
    <property type="evidence" value="ECO:0007669"/>
    <property type="project" value="UniProtKB-ARBA"/>
</dbReference>
<protein>
    <submittedName>
        <fullName evidence="11">N-terminal domain containing protein</fullName>
    </submittedName>
</protein>
<dbReference type="Pfam" id="PF00298">
    <property type="entry name" value="Ribosomal_L11"/>
    <property type="match status" value="1"/>
</dbReference>
<dbReference type="InterPro" id="IPR050613">
    <property type="entry name" value="Sec_Metabolite_Reg"/>
</dbReference>
<dbReference type="CDD" id="cd12148">
    <property type="entry name" value="fungal_TF_MHR"/>
    <property type="match status" value="1"/>
</dbReference>
<dbReference type="GO" id="GO:0003735">
    <property type="term" value="F:structural constituent of ribosome"/>
    <property type="evidence" value="ECO:0007669"/>
    <property type="project" value="InterPro"/>
</dbReference>
<dbReference type="CDD" id="cd00067">
    <property type="entry name" value="GAL4"/>
    <property type="match status" value="1"/>
</dbReference>
<dbReference type="Proteomes" id="UP000249757">
    <property type="component" value="Unassembled WGS sequence"/>
</dbReference>
<dbReference type="PROSITE" id="PS50048">
    <property type="entry name" value="ZN2_CY6_FUNGAL_2"/>
    <property type="match status" value="1"/>
</dbReference>
<evidence type="ECO:0000256" key="7">
    <source>
        <dbReference type="ARBA" id="ARBA00023274"/>
    </source>
</evidence>
<comment type="subcellular location">
    <subcellularLocation>
        <location evidence="2">Nucleus</location>
    </subcellularLocation>
</comment>
<feature type="domain" description="Zn(2)-C6 fungal-type" evidence="10">
    <location>
        <begin position="44"/>
        <end position="73"/>
    </location>
</feature>
<dbReference type="GO" id="GO:0006351">
    <property type="term" value="P:DNA-templated transcription"/>
    <property type="evidence" value="ECO:0007669"/>
    <property type="project" value="InterPro"/>
</dbReference>
<organism evidence="11 12">
    <name type="scientific">Pyrenophora tritici-repentis</name>
    <dbReference type="NCBI Taxonomy" id="45151"/>
    <lineage>
        <taxon>Eukaryota</taxon>
        <taxon>Fungi</taxon>
        <taxon>Dikarya</taxon>
        <taxon>Ascomycota</taxon>
        <taxon>Pezizomycotina</taxon>
        <taxon>Dothideomycetes</taxon>
        <taxon>Pleosporomycetidae</taxon>
        <taxon>Pleosporales</taxon>
        <taxon>Pleosporineae</taxon>
        <taxon>Pleosporaceae</taxon>
        <taxon>Pyrenophora</taxon>
    </lineage>
</organism>
<keyword evidence="6" id="KW-0539">Nucleus</keyword>
<evidence type="ECO:0000256" key="8">
    <source>
        <dbReference type="RuleBase" id="RU003978"/>
    </source>
</evidence>
<evidence type="ECO:0000256" key="5">
    <source>
        <dbReference type="ARBA" id="ARBA00022980"/>
    </source>
</evidence>
<dbReference type="InterPro" id="IPR036864">
    <property type="entry name" value="Zn2-C6_fun-type_DNA-bd_sf"/>
</dbReference>
<proteinExistence type="inferred from homology"/>
<keyword evidence="5 8" id="KW-0689">Ribosomal protein</keyword>
<keyword evidence="7 8" id="KW-0687">Ribonucleoprotein</keyword>
<dbReference type="SUPFAM" id="SSF54747">
    <property type="entry name" value="Ribosomal L11/L12e N-terminal domain"/>
    <property type="match status" value="1"/>
</dbReference>
<dbReference type="Gene3D" id="1.10.10.250">
    <property type="entry name" value="Ribosomal protein L11, C-terminal domain"/>
    <property type="match status" value="1"/>
</dbReference>
<dbReference type="GO" id="GO:1990904">
    <property type="term" value="C:ribonucleoprotein complex"/>
    <property type="evidence" value="ECO:0007669"/>
    <property type="project" value="UniProtKB-KW"/>
</dbReference>
<evidence type="ECO:0000256" key="6">
    <source>
        <dbReference type="ARBA" id="ARBA00023242"/>
    </source>
</evidence>
<dbReference type="Pfam" id="PF04082">
    <property type="entry name" value="Fungal_trans"/>
    <property type="match status" value="1"/>
</dbReference>
<dbReference type="SMART" id="SM00906">
    <property type="entry name" value="Fungal_trans"/>
    <property type="match status" value="1"/>
</dbReference>
<keyword evidence="4" id="KW-0479">Metal-binding</keyword>
<dbReference type="GO" id="GO:0005634">
    <property type="term" value="C:nucleus"/>
    <property type="evidence" value="ECO:0007669"/>
    <property type="project" value="UniProtKB-SubCell"/>
</dbReference>
<feature type="region of interest" description="Disordered" evidence="9">
    <location>
        <begin position="117"/>
        <end position="144"/>
    </location>
</feature>
<dbReference type="HAMAP" id="MF_00736">
    <property type="entry name" value="Ribosomal_uL11"/>
    <property type="match status" value="1"/>
</dbReference>
<dbReference type="SMART" id="SM00066">
    <property type="entry name" value="GAL4"/>
    <property type="match status" value="1"/>
</dbReference>
<comment type="function">
    <text evidence="1">Component of the ribosome, a large ribonucleoprotein complex responsible for the synthesis of proteins in the cell. The small ribosomal subunit (SSU) binds messenger RNAs (mRNAs) and translates the encoded message by selecting cognate aminoacyl-transfer RNA (tRNA) molecules. The large subunit (LSU) contains the ribosomal catalytic site termed the peptidyl transferase center (PTC), which catalyzes the formation of peptide bonds, thereby polymerizing the amino acids delivered by tRNAs into a polypeptide chain. The nascent polypeptides leave the ribosome through a tunnel in the LSU and interact with protein factors that function in enzymatic processing, targeting, and the membrane insertion of nascent chains at the exit of the ribosomal tunnel.</text>
</comment>
<dbReference type="SUPFAM" id="SSF46906">
    <property type="entry name" value="Ribosomal protein L11, C-terminal domain"/>
    <property type="match status" value="1"/>
</dbReference>
<evidence type="ECO:0000256" key="3">
    <source>
        <dbReference type="ARBA" id="ARBA00010537"/>
    </source>
</evidence>
<evidence type="ECO:0000256" key="2">
    <source>
        <dbReference type="ARBA" id="ARBA00004123"/>
    </source>
</evidence>
<reference evidence="12" key="1">
    <citation type="journal article" date="2022" name="Microb. Genom.">
        <title>A global pangenome for the wheat fungal pathogen Pyrenophora tritici-repentis and prediction of effector protein structural homology.</title>
        <authorList>
            <person name="Moolhuijzen P.M."/>
            <person name="See P.T."/>
            <person name="Shi G."/>
            <person name="Powell H.R."/>
            <person name="Cockram J."/>
            <person name="Jorgensen L.N."/>
            <person name="Benslimane H."/>
            <person name="Strelkov S.E."/>
            <person name="Turner J."/>
            <person name="Liu Z."/>
            <person name="Moffat C.S."/>
        </authorList>
    </citation>
    <scope>NUCLEOTIDE SEQUENCE [LARGE SCALE GENOMIC DNA]</scope>
</reference>
<gene>
    <name evidence="11" type="ORF">Ptr86124_008341</name>
</gene>
<sequence>MSASSSSTQNVAHGFAQTPPSGGAEQKSHPPQPRVRRRNRLITSCLECRRRKLKCDKANPCTHCTKTNRKCVFIASGMDADAQAKLAEVKERMGMLEKSLEEDVVLKRKPSIRTTSECSRLSVLPGQEQQSDQEDEEDTRDLRPTNLVTEDSAYCEPEEDFNDDMVDLGFRIGKLRITDRVGGLVRPRFSDELAQSLNELPLQASPSRSFIDEDPINWLAPTSDYIAPSSNFILASGVDRALLESHLPARAVVDRLIANYWIRVHPIARTVHRPSFERQYQNFWIRMNMGMKPRSSFQAVLFAALLSSVVSMSADTVRNEYGAEKRTLVDNFREGAEAALVKANFLRTAKLETLQAFVMYLIPLCRNEVSRAHSALVGSLIRLAECMGLHRDPTAYSTSSIETQVRRVLWFQICFLDIRTCDAVGPRPHIRLDDYDTRFPLNIDDVELDRAERGESGIDVSRDRDHFTDMTISRMRFESYEMHRFVWSERTKLDRKRPDGKSEITITSLLSRVQSFQAAMEKKYVPMLGKSEPLHVLASELHGIFSNRLYISLLQRYITAARNRLPERLRQLTLSAATMILEHGMTVEQDPVLSAWSWIVGALHQHHCALLLVNEVYIVNPEPAMEQRIWRCLDYSFDIPSGLSNVQKIRLVLEELIWKSKKYAEMTGVRAPNNMPQLSSSSSSKPPSRQREENTNRIVSHSDPNTSSKPVLQNNGLNNKLNPPRFVPPHQLKQQLLNASALAPGINAFPGSMPTVSWGNFNMPDTFPSSMLISQQLSFGDFAPMTNPASGGGAMANAVRQAASGNSSPNSASYAGNMMAGSVGSDTMDAINDIDWNDVERMFGSAELGAGNMLIPPFTFPQFSAEHLRAPLGRDAPKIDPSEVKVIHLRATGGEVGASSALAPKIGPLGLSPKKVGEDIAKATGDWKGLRVTVKLTIQNRQAAVSVVPSASSLVIKALKEPPRDRKKEKNIKHTKSIPLDEIISIARTMRFKSMAKDLKGTVLEILGTAFSTGCKVDGRSPKDISDDIKAGEIEIPEE</sequence>
<evidence type="ECO:0000259" key="10">
    <source>
        <dbReference type="PROSITE" id="PS50048"/>
    </source>
</evidence>
<accession>A0A922NAQ6</accession>
<dbReference type="InterPro" id="IPR001138">
    <property type="entry name" value="Zn2Cys6_DnaBD"/>
</dbReference>
<dbReference type="GO" id="GO:0005840">
    <property type="term" value="C:ribosome"/>
    <property type="evidence" value="ECO:0007669"/>
    <property type="project" value="UniProtKB-KW"/>
</dbReference>
<dbReference type="GO" id="GO:0003677">
    <property type="term" value="F:DNA binding"/>
    <property type="evidence" value="ECO:0007669"/>
    <property type="project" value="InterPro"/>
</dbReference>
<dbReference type="InterPro" id="IPR020783">
    <property type="entry name" value="Ribosomal_uL11_C"/>
</dbReference>
<dbReference type="GO" id="GO:0008270">
    <property type="term" value="F:zinc ion binding"/>
    <property type="evidence" value="ECO:0007669"/>
    <property type="project" value="InterPro"/>
</dbReference>
<evidence type="ECO:0000256" key="9">
    <source>
        <dbReference type="SAM" id="MobiDB-lite"/>
    </source>
</evidence>
<comment type="similarity">
    <text evidence="3 8">Belongs to the universal ribosomal protein uL11 family.</text>
</comment>
<dbReference type="PANTHER" id="PTHR31001">
    <property type="entry name" value="UNCHARACTERIZED TRANSCRIPTIONAL REGULATORY PROTEIN"/>
    <property type="match status" value="1"/>
</dbReference>
<dbReference type="PROSITE" id="PS00463">
    <property type="entry name" value="ZN2_CY6_FUNGAL_1"/>
    <property type="match status" value="1"/>
</dbReference>
<feature type="region of interest" description="Disordered" evidence="9">
    <location>
        <begin position="1018"/>
        <end position="1039"/>
    </location>
</feature>
<dbReference type="SMART" id="SM00649">
    <property type="entry name" value="RL11"/>
    <property type="match status" value="1"/>
</dbReference>
<keyword evidence="12" id="KW-1185">Reference proteome</keyword>
<evidence type="ECO:0000313" key="12">
    <source>
        <dbReference type="Proteomes" id="UP000249757"/>
    </source>
</evidence>
<dbReference type="SUPFAM" id="SSF57701">
    <property type="entry name" value="Zn2/Cys6 DNA-binding domain"/>
    <property type="match status" value="1"/>
</dbReference>
<feature type="compositionally biased region" description="Polar residues" evidence="9">
    <location>
        <begin position="696"/>
        <end position="715"/>
    </location>
</feature>
<dbReference type="FunFam" id="1.10.10.250:FF:000002">
    <property type="entry name" value="60S ribosomal protein L12"/>
    <property type="match status" value="1"/>
</dbReference>
<dbReference type="InterPro" id="IPR036769">
    <property type="entry name" value="Ribosomal_uL11_C_sf"/>
</dbReference>